<dbReference type="EMBL" id="AANZ01000018">
    <property type="protein sequence ID" value="EAQ78767.1"/>
    <property type="molecule type" value="Genomic_DNA"/>
</dbReference>
<dbReference type="HOGENOM" id="CLU_2582694_0_0_0"/>
<evidence type="ECO:0000313" key="2">
    <source>
        <dbReference type="Proteomes" id="UP000004358"/>
    </source>
</evidence>
<dbReference type="Proteomes" id="UP000004358">
    <property type="component" value="Unassembled WGS sequence"/>
</dbReference>
<reference evidence="1 2" key="1">
    <citation type="submission" date="2006-02" db="EMBL/GenBank/DDBJ databases">
        <authorList>
            <person name="Amann R."/>
            <person name="Ferriera S."/>
            <person name="Johnson J."/>
            <person name="Kravitz S."/>
            <person name="Halpern A."/>
            <person name="Remington K."/>
            <person name="Beeson K."/>
            <person name="Tran B."/>
            <person name="Rogers Y.-H."/>
            <person name="Friedman R."/>
            <person name="Venter J.C."/>
        </authorList>
    </citation>
    <scope>NUCLEOTIDE SEQUENCE [LARGE SCALE GENOMIC DNA]</scope>
    <source>
        <strain evidence="1 2">DSM 3645</strain>
    </source>
</reference>
<dbReference type="AlphaFoldDB" id="A3ZXH7"/>
<sequence length="80" mass="8519">MGLLLHWIGDRVSSKFLVRFQATALLKQASCQDTTFLGSLQFVGNSGNLQDSRNPQADCGASTAVESRATINLAGMPFAS</sequence>
<name>A3ZXH7_9BACT</name>
<dbReference type="STRING" id="314230.DSM3645_29736"/>
<gene>
    <name evidence="1" type="ORF">DSM3645_29736</name>
</gene>
<accession>A3ZXH7</accession>
<organism evidence="1 2">
    <name type="scientific">Blastopirellula marina DSM 3645</name>
    <dbReference type="NCBI Taxonomy" id="314230"/>
    <lineage>
        <taxon>Bacteria</taxon>
        <taxon>Pseudomonadati</taxon>
        <taxon>Planctomycetota</taxon>
        <taxon>Planctomycetia</taxon>
        <taxon>Pirellulales</taxon>
        <taxon>Pirellulaceae</taxon>
        <taxon>Blastopirellula</taxon>
    </lineage>
</organism>
<evidence type="ECO:0000313" key="1">
    <source>
        <dbReference type="EMBL" id="EAQ78767.1"/>
    </source>
</evidence>
<proteinExistence type="predicted"/>
<comment type="caution">
    <text evidence="1">The sequence shown here is derived from an EMBL/GenBank/DDBJ whole genome shotgun (WGS) entry which is preliminary data.</text>
</comment>
<protein>
    <submittedName>
        <fullName evidence="1">Uncharacterized protein</fullName>
    </submittedName>
</protein>